<proteinExistence type="predicted"/>
<feature type="chain" id="PRO_5040422559" evidence="1">
    <location>
        <begin position="24"/>
        <end position="76"/>
    </location>
</feature>
<dbReference type="GeneID" id="64623582"/>
<evidence type="ECO:0000256" key="1">
    <source>
        <dbReference type="SAM" id="SignalP"/>
    </source>
</evidence>
<evidence type="ECO:0000313" key="3">
    <source>
        <dbReference type="Proteomes" id="UP000807769"/>
    </source>
</evidence>
<sequence length="76" mass="8370">AKLSPGSFLTFSGLFRFITLTSALRNDILLMQAASHPPNIAPNVISPAINMFLAACCNLCRSDIDVYWKALKDVVW</sequence>
<dbReference type="OrthoDB" id="2501483at2759"/>
<dbReference type="RefSeq" id="XP_041193615.1">
    <property type="nucleotide sequence ID" value="XM_041329565.1"/>
</dbReference>
<keyword evidence="3" id="KW-1185">Reference proteome</keyword>
<name>A0A9P7JE43_9AGAM</name>
<keyword evidence="1" id="KW-0732">Signal</keyword>
<accession>A0A9P7JE43</accession>
<evidence type="ECO:0000313" key="2">
    <source>
        <dbReference type="EMBL" id="KAG1817196.1"/>
    </source>
</evidence>
<feature type="non-terminal residue" evidence="2">
    <location>
        <position position="76"/>
    </location>
</feature>
<dbReference type="EMBL" id="JABBWG010000014">
    <property type="protein sequence ID" value="KAG1817196.1"/>
    <property type="molecule type" value="Genomic_DNA"/>
</dbReference>
<feature type="non-terminal residue" evidence="2">
    <location>
        <position position="1"/>
    </location>
</feature>
<organism evidence="2 3">
    <name type="scientific">Suillus subaureus</name>
    <dbReference type="NCBI Taxonomy" id="48587"/>
    <lineage>
        <taxon>Eukaryota</taxon>
        <taxon>Fungi</taxon>
        <taxon>Dikarya</taxon>
        <taxon>Basidiomycota</taxon>
        <taxon>Agaricomycotina</taxon>
        <taxon>Agaricomycetes</taxon>
        <taxon>Agaricomycetidae</taxon>
        <taxon>Boletales</taxon>
        <taxon>Suillineae</taxon>
        <taxon>Suillaceae</taxon>
        <taxon>Suillus</taxon>
    </lineage>
</organism>
<dbReference type="Proteomes" id="UP000807769">
    <property type="component" value="Unassembled WGS sequence"/>
</dbReference>
<dbReference type="AlphaFoldDB" id="A0A9P7JE43"/>
<reference evidence="2" key="1">
    <citation type="journal article" date="2020" name="New Phytol.">
        <title>Comparative genomics reveals dynamic genome evolution in host specialist ectomycorrhizal fungi.</title>
        <authorList>
            <person name="Lofgren L.A."/>
            <person name="Nguyen N.H."/>
            <person name="Vilgalys R."/>
            <person name="Ruytinx J."/>
            <person name="Liao H.L."/>
            <person name="Branco S."/>
            <person name="Kuo A."/>
            <person name="LaButti K."/>
            <person name="Lipzen A."/>
            <person name="Andreopoulos W."/>
            <person name="Pangilinan J."/>
            <person name="Riley R."/>
            <person name="Hundley H."/>
            <person name="Na H."/>
            <person name="Barry K."/>
            <person name="Grigoriev I.V."/>
            <person name="Stajich J.E."/>
            <person name="Kennedy P.G."/>
        </authorList>
    </citation>
    <scope>NUCLEOTIDE SEQUENCE</scope>
    <source>
        <strain evidence="2">MN1</strain>
    </source>
</reference>
<comment type="caution">
    <text evidence="2">The sequence shown here is derived from an EMBL/GenBank/DDBJ whole genome shotgun (WGS) entry which is preliminary data.</text>
</comment>
<feature type="signal peptide" evidence="1">
    <location>
        <begin position="1"/>
        <end position="23"/>
    </location>
</feature>
<protein>
    <submittedName>
        <fullName evidence="2">Uncharacterized protein</fullName>
    </submittedName>
</protein>
<gene>
    <name evidence="2" type="ORF">BJ212DRAFT_1238860</name>
</gene>